<dbReference type="RefSeq" id="WP_024268726.1">
    <property type="nucleotide sequence ID" value="NC_023035.1"/>
</dbReference>
<accession>V5WJ61</accession>
<organism evidence="2 3">
    <name type="scientific">Salinispira pacifica</name>
    <dbReference type="NCBI Taxonomy" id="1307761"/>
    <lineage>
        <taxon>Bacteria</taxon>
        <taxon>Pseudomonadati</taxon>
        <taxon>Spirochaetota</taxon>
        <taxon>Spirochaetia</taxon>
        <taxon>Spirochaetales</taxon>
        <taxon>Spirochaetaceae</taxon>
        <taxon>Salinispira</taxon>
    </lineage>
</organism>
<proteinExistence type="predicted"/>
<dbReference type="AlphaFoldDB" id="V5WJ61"/>
<evidence type="ECO:0000313" key="2">
    <source>
        <dbReference type="EMBL" id="AHC15823.1"/>
    </source>
</evidence>
<dbReference type="Proteomes" id="UP000018680">
    <property type="component" value="Chromosome"/>
</dbReference>
<protein>
    <recommendedName>
        <fullName evidence="1">DUF2779 domain-containing protein</fullName>
    </recommendedName>
</protein>
<evidence type="ECO:0000313" key="3">
    <source>
        <dbReference type="Proteomes" id="UP000018680"/>
    </source>
</evidence>
<dbReference type="Pfam" id="PF11074">
    <property type="entry name" value="DUF2779"/>
    <property type="match status" value="1"/>
</dbReference>
<evidence type="ECO:0000259" key="1">
    <source>
        <dbReference type="Pfam" id="PF11074"/>
    </source>
</evidence>
<keyword evidence="3" id="KW-1185">Reference proteome</keyword>
<dbReference type="EMBL" id="CP006939">
    <property type="protein sequence ID" value="AHC15823.1"/>
    <property type="molecule type" value="Genomic_DNA"/>
</dbReference>
<reference evidence="2 3" key="1">
    <citation type="journal article" date="2015" name="Stand. Genomic Sci.">
        <title>Complete genome sequence and description of Salinispira pacifica gen. nov., sp. nov., a novel spirochaete isolated form a hypersaline microbial mat.</title>
        <authorList>
            <person name="Ben Hania W."/>
            <person name="Joseph M."/>
            <person name="Schumann P."/>
            <person name="Bunk B."/>
            <person name="Fiebig A."/>
            <person name="Sproer C."/>
            <person name="Klenk H.P."/>
            <person name="Fardeau M.L."/>
            <person name="Spring S."/>
        </authorList>
    </citation>
    <scope>NUCLEOTIDE SEQUENCE [LARGE SCALE GENOMIC DNA]</scope>
    <source>
        <strain evidence="2 3">L21-RPul-D2</strain>
    </source>
</reference>
<name>V5WJ61_9SPIO</name>
<dbReference type="OrthoDB" id="9783873at2"/>
<dbReference type="InterPro" id="IPR021301">
    <property type="entry name" value="DUF2779"/>
</dbReference>
<dbReference type="eggNOG" id="COG1468">
    <property type="taxonomic scope" value="Bacteria"/>
</dbReference>
<gene>
    <name evidence="2" type="ORF">L21SP2_2470</name>
</gene>
<feature type="domain" description="DUF2779" evidence="1">
    <location>
        <begin position="364"/>
        <end position="499"/>
    </location>
</feature>
<sequence>MSSDTYPGIRCIDDLFTGWRCPRQLAERLTRRAEEFPGSYWLQASPGTYIEKPSGAGSTHQFLEKTRVLNEFRKILRERYPGIVEVYPGPYQDLLDATARESGGSGSGGSKQGHGIQELESATLELLSQWGASPHTEALHGTPDSPEFSESTEPGILNGVMISRGRILFLDLIQRGAYGGLSITLLKAASKVKDGYVREAAWLSQGLTAAGYQVDDVNVLYLNKDYPRNSSEIFSIQRQKKGHKFMKADIAAEVQRIEAALGSPPYRIESIPGCRSSSCPFCGSENPLPGPGDISRLHRSGGLASKLRAQGITRVKDLHLVKPPLKQKIKPYHWIQHQAELQGQEQVKTEALQNFLDGLKWPLYFLDFECYLEALPRWNGVGMWEHVPFLYSAYRMDNPGSRSESGFSPGSPEKVGSYLIEPGEDRRGELADALIRDLGSEGSILVYGIHFEKAVLRRLASLLDTRRKGLEQIIHRLVDLQKPFAEFSVYHPDQGGKISLKTVLPVLTRHGYEDDKVSSGSDAFIGYYYLMHPELPVPESWDPYARYVREDPRRFYREVESYCDTDTYGMAYLVNALINRLKKG</sequence>
<dbReference type="HOGENOM" id="CLU_466828_0_0_12"/>
<dbReference type="STRING" id="1307761.L21SP2_2470"/>
<dbReference type="KEGG" id="slr:L21SP2_2470"/>